<dbReference type="RefSeq" id="WP_330089091.1">
    <property type="nucleotide sequence ID" value="NZ_JAUGZK010000016.1"/>
</dbReference>
<keyword evidence="3" id="KW-1185">Reference proteome</keyword>
<evidence type="ECO:0000313" key="3">
    <source>
        <dbReference type="Proteomes" id="UP001339167"/>
    </source>
</evidence>
<gene>
    <name evidence="2" type="ORF">QWF21_16195</name>
</gene>
<proteinExistence type="predicted"/>
<keyword evidence="1" id="KW-0472">Membrane</keyword>
<keyword evidence="1" id="KW-1133">Transmembrane helix</keyword>
<feature type="transmembrane region" description="Helical" evidence="1">
    <location>
        <begin position="141"/>
        <end position="162"/>
    </location>
</feature>
<dbReference type="EMBL" id="JAUGZK010000016">
    <property type="protein sequence ID" value="MEE2025780.1"/>
    <property type="molecule type" value="Genomic_DNA"/>
</dbReference>
<comment type="caution">
    <text evidence="2">The sequence shown here is derived from an EMBL/GenBank/DDBJ whole genome shotgun (WGS) entry which is preliminary data.</text>
</comment>
<evidence type="ECO:0000256" key="1">
    <source>
        <dbReference type="SAM" id="Phobius"/>
    </source>
</evidence>
<accession>A0ABU7JKY8</accession>
<evidence type="ECO:0000313" key="2">
    <source>
        <dbReference type="EMBL" id="MEE2025780.1"/>
    </source>
</evidence>
<feature type="transmembrane region" description="Helical" evidence="1">
    <location>
        <begin position="105"/>
        <end position="129"/>
    </location>
</feature>
<name>A0ABU7JKY8_9GAMM</name>
<reference evidence="2 3" key="1">
    <citation type="submission" date="2023-06" db="EMBL/GenBank/DDBJ databases">
        <title>Alkalimonas sp., MEB004 an alkaliphilic bacterium isolated from Lonar Lake, India.</title>
        <authorList>
            <person name="Joshi A."/>
            <person name="Thite S."/>
        </authorList>
    </citation>
    <scope>NUCLEOTIDE SEQUENCE [LARGE SCALE GENOMIC DNA]</scope>
    <source>
        <strain evidence="2 3">MEB004</strain>
    </source>
</reference>
<keyword evidence="1" id="KW-0812">Transmembrane</keyword>
<protein>
    <submittedName>
        <fullName evidence="2">DUF3592 domain-containing protein</fullName>
    </submittedName>
</protein>
<sequence length="164" mass="18510">MRTLIYLFMAIALWYGFAMSLNQTVKLRTTGQAVDAIITGLEKRHDCRQCNTKPIVRYTITSGQTLEQVISRKRYTTPWDKGSTIPVLYNPEEPSSVKSAAWSDLWSAVIVFGAAAAGFTLLWIRRLLLPASARNQKLKNLTLLLLVPAYYCFMFSALSAIWRG</sequence>
<organism evidence="2 3">
    <name type="scientific">Alkalimonas mucilaginosa</name>
    <dbReference type="NCBI Taxonomy" id="3057676"/>
    <lineage>
        <taxon>Bacteria</taxon>
        <taxon>Pseudomonadati</taxon>
        <taxon>Pseudomonadota</taxon>
        <taxon>Gammaproteobacteria</taxon>
        <taxon>Alkalimonas</taxon>
    </lineage>
</organism>
<dbReference type="Proteomes" id="UP001339167">
    <property type="component" value="Unassembled WGS sequence"/>
</dbReference>